<gene>
    <name evidence="2" type="ORF">PCOR1329_LOCUS66536</name>
</gene>
<comment type="caution">
    <text evidence="2">The sequence shown here is derived from an EMBL/GenBank/DDBJ whole genome shotgun (WGS) entry which is preliminary data.</text>
</comment>
<proteinExistence type="predicted"/>
<organism evidence="2 3">
    <name type="scientific">Prorocentrum cordatum</name>
    <dbReference type="NCBI Taxonomy" id="2364126"/>
    <lineage>
        <taxon>Eukaryota</taxon>
        <taxon>Sar</taxon>
        <taxon>Alveolata</taxon>
        <taxon>Dinophyceae</taxon>
        <taxon>Prorocentrales</taxon>
        <taxon>Prorocentraceae</taxon>
        <taxon>Prorocentrum</taxon>
    </lineage>
</organism>
<dbReference type="Pfam" id="PF04059">
    <property type="entry name" value="RRM_2"/>
    <property type="match status" value="1"/>
</dbReference>
<protein>
    <recommendedName>
        <fullName evidence="1">Mei2-like C-terminal RNA recognition motif domain-containing protein</fullName>
    </recommendedName>
</protein>
<dbReference type="SUPFAM" id="SSF54928">
    <property type="entry name" value="RNA-binding domain, RBD"/>
    <property type="match status" value="1"/>
</dbReference>
<dbReference type="InterPro" id="IPR012677">
    <property type="entry name" value="Nucleotide-bd_a/b_plait_sf"/>
</dbReference>
<dbReference type="EMBL" id="CAUYUJ010018578">
    <property type="protein sequence ID" value="CAK0884715.1"/>
    <property type="molecule type" value="Genomic_DNA"/>
</dbReference>
<feature type="domain" description="Mei2-like C-terminal RNA recognition motif" evidence="1">
    <location>
        <begin position="42"/>
        <end position="120"/>
    </location>
</feature>
<evidence type="ECO:0000313" key="3">
    <source>
        <dbReference type="Proteomes" id="UP001189429"/>
    </source>
</evidence>
<evidence type="ECO:0000313" key="2">
    <source>
        <dbReference type="EMBL" id="CAK0884715.1"/>
    </source>
</evidence>
<dbReference type="InterPro" id="IPR035979">
    <property type="entry name" value="RBD_domain_sf"/>
</dbReference>
<name>A0ABN9WEB0_9DINO</name>
<reference evidence="2" key="1">
    <citation type="submission" date="2023-10" db="EMBL/GenBank/DDBJ databases">
        <authorList>
            <person name="Chen Y."/>
            <person name="Shah S."/>
            <person name="Dougan E. K."/>
            <person name="Thang M."/>
            <person name="Chan C."/>
        </authorList>
    </citation>
    <scope>NUCLEOTIDE SEQUENCE [LARGE SCALE GENOMIC DNA]</scope>
</reference>
<dbReference type="Proteomes" id="UP001189429">
    <property type="component" value="Unassembled WGS sequence"/>
</dbReference>
<evidence type="ECO:0000259" key="1">
    <source>
        <dbReference type="Pfam" id="PF04059"/>
    </source>
</evidence>
<accession>A0ABN9WEB0</accession>
<dbReference type="InterPro" id="IPR007201">
    <property type="entry name" value="Mei2-like_Rrm_C"/>
</dbReference>
<sequence length="159" mass="17594">MAVLNLSYTWSALHGEAAVPEELASSDDLQAEPPVRAATVNLTLTNVPCRCTIEDVLDLVHDSGFKGHFDRLFMPMKSTGKRNRGYLFVTFTDPRQALLFQCAIDGMRFSSRNSPKEIVVVASKKESLSALQNEIPLGAQVFMSRWGRVMVPPSCTFSL</sequence>
<keyword evidence="3" id="KW-1185">Reference proteome</keyword>
<dbReference type="Gene3D" id="3.30.70.330">
    <property type="match status" value="1"/>
</dbReference>